<dbReference type="PATRIC" id="fig|1365253.3.peg.2141"/>
<dbReference type="RefSeq" id="WP_063376861.1">
    <property type="nucleotide sequence ID" value="NZ_AUXT01000150.1"/>
</dbReference>
<protein>
    <submittedName>
        <fullName evidence="2">Uncharacterized protein</fullName>
    </submittedName>
</protein>
<reference evidence="2 3" key="1">
    <citation type="submission" date="2013-07" db="EMBL/GenBank/DDBJ databases">
        <title>Comparative Genomic and Metabolomic Analysis of Twelve Strains of Pseudoalteromonas luteoviolacea.</title>
        <authorList>
            <person name="Vynne N.G."/>
            <person name="Mansson M."/>
            <person name="Gram L."/>
        </authorList>
    </citation>
    <scope>NUCLEOTIDE SEQUENCE [LARGE SCALE GENOMIC DNA]</scope>
    <source>
        <strain evidence="2 3">NCIMB 1942</strain>
    </source>
</reference>
<gene>
    <name evidence="2" type="ORF">N482_01750</name>
</gene>
<proteinExistence type="predicted"/>
<evidence type="ECO:0000256" key="1">
    <source>
        <dbReference type="SAM" id="SignalP"/>
    </source>
</evidence>
<evidence type="ECO:0000313" key="3">
    <source>
        <dbReference type="Proteomes" id="UP000076587"/>
    </source>
</evidence>
<sequence>MNVFTKLMTVSLLAGVSVTANANTVSNDLLDEIQSRVSENIQTSIVELKINTKRALVDSFVRISEDAEATPNDSNEVKKEK</sequence>
<feature type="signal peptide" evidence="1">
    <location>
        <begin position="1"/>
        <end position="22"/>
    </location>
</feature>
<accession>A0A167CRY3</accession>
<dbReference type="EMBL" id="AUXT01000150">
    <property type="protein sequence ID" value="KZN47991.1"/>
    <property type="molecule type" value="Genomic_DNA"/>
</dbReference>
<evidence type="ECO:0000313" key="2">
    <source>
        <dbReference type="EMBL" id="KZN47991.1"/>
    </source>
</evidence>
<organism evidence="2 3">
    <name type="scientific">Pseudoalteromonas luteoviolacea NCIMB 1942</name>
    <dbReference type="NCBI Taxonomy" id="1365253"/>
    <lineage>
        <taxon>Bacteria</taxon>
        <taxon>Pseudomonadati</taxon>
        <taxon>Pseudomonadota</taxon>
        <taxon>Gammaproteobacteria</taxon>
        <taxon>Alteromonadales</taxon>
        <taxon>Pseudoalteromonadaceae</taxon>
        <taxon>Pseudoalteromonas</taxon>
    </lineage>
</organism>
<dbReference type="AlphaFoldDB" id="A0A167CRY3"/>
<comment type="caution">
    <text evidence="2">The sequence shown here is derived from an EMBL/GenBank/DDBJ whole genome shotgun (WGS) entry which is preliminary data.</text>
</comment>
<keyword evidence="1" id="KW-0732">Signal</keyword>
<feature type="chain" id="PRO_5007884856" evidence="1">
    <location>
        <begin position="23"/>
        <end position="81"/>
    </location>
</feature>
<dbReference type="OrthoDB" id="6311595at2"/>
<dbReference type="Proteomes" id="UP000076587">
    <property type="component" value="Unassembled WGS sequence"/>
</dbReference>
<name>A0A167CRY3_9GAMM</name>